<feature type="domain" description="D-isomer specific 2-hydroxyacid dehydrogenase NAD-binding" evidence="6">
    <location>
        <begin position="112"/>
        <end position="283"/>
    </location>
</feature>
<proteinExistence type="inferred from homology"/>
<dbReference type="InterPro" id="IPR029752">
    <property type="entry name" value="D-isomer_DH_CS1"/>
</dbReference>
<evidence type="ECO:0000313" key="7">
    <source>
        <dbReference type="EMBL" id="MBC8568059.1"/>
    </source>
</evidence>
<dbReference type="SUPFAM" id="SSF51735">
    <property type="entry name" value="NAD(P)-binding Rossmann-fold domains"/>
    <property type="match status" value="1"/>
</dbReference>
<evidence type="ECO:0000259" key="5">
    <source>
        <dbReference type="Pfam" id="PF00389"/>
    </source>
</evidence>
<dbReference type="Pfam" id="PF02826">
    <property type="entry name" value="2-Hacid_dh_C"/>
    <property type="match status" value="1"/>
</dbReference>
<dbReference type="Proteomes" id="UP000610862">
    <property type="component" value="Unassembled WGS sequence"/>
</dbReference>
<dbReference type="InterPro" id="IPR006139">
    <property type="entry name" value="D-isomer_2_OHA_DH_cat_dom"/>
</dbReference>
<dbReference type="FunFam" id="3.40.50.720:FF:000203">
    <property type="entry name" value="D-3-phosphoglycerate dehydrogenase (SerA)"/>
    <property type="match status" value="1"/>
</dbReference>
<dbReference type="PANTHER" id="PTHR43761">
    <property type="entry name" value="D-ISOMER SPECIFIC 2-HYDROXYACID DEHYDROGENASE FAMILY PROTEIN (AFU_ORTHOLOGUE AFUA_1G13630)"/>
    <property type="match status" value="1"/>
</dbReference>
<dbReference type="PROSITE" id="PS00065">
    <property type="entry name" value="D_2_HYDROXYACID_DH_1"/>
    <property type="match status" value="1"/>
</dbReference>
<dbReference type="Gene3D" id="3.40.50.720">
    <property type="entry name" value="NAD(P)-binding Rossmann-like Domain"/>
    <property type="match status" value="2"/>
</dbReference>
<evidence type="ECO:0000256" key="1">
    <source>
        <dbReference type="ARBA" id="ARBA00005854"/>
    </source>
</evidence>
<dbReference type="Pfam" id="PF00389">
    <property type="entry name" value="2-Hacid_dh"/>
    <property type="match status" value="1"/>
</dbReference>
<dbReference type="InterPro" id="IPR050418">
    <property type="entry name" value="D-iso_2-hydroxyacid_DH_PdxB"/>
</dbReference>
<dbReference type="InterPro" id="IPR029753">
    <property type="entry name" value="D-isomer_DH_CS"/>
</dbReference>
<comment type="similarity">
    <text evidence="1 4">Belongs to the D-isomer specific 2-hydroxyacid dehydrogenase family.</text>
</comment>
<dbReference type="GO" id="GO:0051287">
    <property type="term" value="F:NAD binding"/>
    <property type="evidence" value="ECO:0007669"/>
    <property type="project" value="InterPro"/>
</dbReference>
<evidence type="ECO:0000256" key="3">
    <source>
        <dbReference type="ARBA" id="ARBA00023027"/>
    </source>
</evidence>
<organism evidence="7 8">
    <name type="scientific">Lentihominibacter hominis</name>
    <dbReference type="NCBI Taxonomy" id="2763645"/>
    <lineage>
        <taxon>Bacteria</taxon>
        <taxon>Bacillati</taxon>
        <taxon>Bacillota</taxon>
        <taxon>Clostridia</taxon>
        <taxon>Peptostreptococcales</taxon>
        <taxon>Anaerovoracaceae</taxon>
        <taxon>Lentihominibacter</taxon>
    </lineage>
</organism>
<name>A0A926E974_9FIRM</name>
<dbReference type="SUPFAM" id="SSF52283">
    <property type="entry name" value="Formate/glycerate dehydrogenase catalytic domain-like"/>
    <property type="match status" value="1"/>
</dbReference>
<dbReference type="EMBL" id="JACRTA010000001">
    <property type="protein sequence ID" value="MBC8568059.1"/>
    <property type="molecule type" value="Genomic_DNA"/>
</dbReference>
<sequence>MKIAVVEPLAVEKKEFMKIARKAVGDDVDIVYWDTRTEDTAELAERGKDADIIAIGNVPFPREVLEKCENLKMLAVAFTGLDHVDLEYCMEKGITVKNCAGYATVAVAELTFGLILDVYRNISACDKAARLGGTKDGLVGYELEGKTIGVVGTGAIGTRVIEISRAFGMDIIAYNRTFGKVKGVAYVSLEEVLRRADIVSLHVPLTAETKGLIGKKELDMMKPSAILVNTARGPVVDSRALSEALKQGEIAGAAIDVFDTEPPLDGKDPLLTAPNTVVTPHVAFATKESMVKRAIIEFDNIASFIRENL</sequence>
<dbReference type="PROSITE" id="PS00671">
    <property type="entry name" value="D_2_HYDROXYACID_DH_3"/>
    <property type="match status" value="1"/>
</dbReference>
<dbReference type="PANTHER" id="PTHR43761:SF1">
    <property type="entry name" value="D-ISOMER SPECIFIC 2-HYDROXYACID DEHYDROGENASE CATALYTIC DOMAIN-CONTAINING PROTEIN-RELATED"/>
    <property type="match status" value="1"/>
</dbReference>
<evidence type="ECO:0000313" key="8">
    <source>
        <dbReference type="Proteomes" id="UP000610862"/>
    </source>
</evidence>
<gene>
    <name evidence="7" type="ORF">H8692_04665</name>
</gene>
<dbReference type="RefSeq" id="WP_187525079.1">
    <property type="nucleotide sequence ID" value="NZ_JACRTA010000001.1"/>
</dbReference>
<evidence type="ECO:0000256" key="2">
    <source>
        <dbReference type="ARBA" id="ARBA00023002"/>
    </source>
</evidence>
<evidence type="ECO:0000256" key="4">
    <source>
        <dbReference type="RuleBase" id="RU003719"/>
    </source>
</evidence>
<feature type="domain" description="D-isomer specific 2-hydroxyacid dehydrogenase catalytic" evidence="5">
    <location>
        <begin position="4"/>
        <end position="307"/>
    </location>
</feature>
<keyword evidence="2 4" id="KW-0560">Oxidoreductase</keyword>
<dbReference type="InterPro" id="IPR036291">
    <property type="entry name" value="NAD(P)-bd_dom_sf"/>
</dbReference>
<dbReference type="InterPro" id="IPR006140">
    <property type="entry name" value="D-isomer_DH_NAD-bd"/>
</dbReference>
<dbReference type="PROSITE" id="PS00670">
    <property type="entry name" value="D_2_HYDROXYACID_DH_2"/>
    <property type="match status" value="1"/>
</dbReference>
<evidence type="ECO:0000259" key="6">
    <source>
        <dbReference type="Pfam" id="PF02826"/>
    </source>
</evidence>
<keyword evidence="8" id="KW-1185">Reference proteome</keyword>
<dbReference type="AlphaFoldDB" id="A0A926E974"/>
<dbReference type="GO" id="GO:0016616">
    <property type="term" value="F:oxidoreductase activity, acting on the CH-OH group of donors, NAD or NADP as acceptor"/>
    <property type="evidence" value="ECO:0007669"/>
    <property type="project" value="InterPro"/>
</dbReference>
<protein>
    <submittedName>
        <fullName evidence="7">Hydroxyacid dehydrogenase</fullName>
    </submittedName>
</protein>
<accession>A0A926E974</accession>
<keyword evidence="3" id="KW-0520">NAD</keyword>
<comment type="caution">
    <text evidence="7">The sequence shown here is derived from an EMBL/GenBank/DDBJ whole genome shotgun (WGS) entry which is preliminary data.</text>
</comment>
<reference evidence="7" key="1">
    <citation type="submission" date="2020-08" db="EMBL/GenBank/DDBJ databases">
        <title>Genome public.</title>
        <authorList>
            <person name="Liu C."/>
            <person name="Sun Q."/>
        </authorList>
    </citation>
    <scope>NUCLEOTIDE SEQUENCE</scope>
    <source>
        <strain evidence="7">NSJ-24</strain>
    </source>
</reference>